<dbReference type="CDD" id="cd06261">
    <property type="entry name" value="TM_PBP2"/>
    <property type="match status" value="1"/>
</dbReference>
<protein>
    <recommendedName>
        <fullName evidence="10">Maltose/maltodextrin transport system permease protein</fullName>
    </recommendedName>
</protein>
<evidence type="ECO:0000256" key="11">
    <source>
        <dbReference type="SAM" id="MobiDB-lite"/>
    </source>
</evidence>
<keyword evidence="14" id="KW-1185">Reference proteome</keyword>
<comment type="function">
    <text evidence="10">Part of the ABC transporter complex MalEFGK involved in maltose/maltodextrin import. Probably responsible for the translocation of the substrate across the membrane.</text>
</comment>
<reference evidence="13 14" key="1">
    <citation type="submission" date="2024-01" db="EMBL/GenBank/DDBJ databases">
        <title>Genome insights into Plantactinospora sonchi sp. nov.</title>
        <authorList>
            <person name="Wang L."/>
        </authorList>
    </citation>
    <scope>NUCLEOTIDE SEQUENCE [LARGE SCALE GENOMIC DNA]</scope>
    <source>
        <strain evidence="13 14">NEAU-QY2</strain>
    </source>
</reference>
<feature type="domain" description="ABC transmembrane type-1" evidence="12">
    <location>
        <begin position="338"/>
        <end position="556"/>
    </location>
</feature>
<dbReference type="InterPro" id="IPR035277">
    <property type="entry name" value="MalF_N"/>
</dbReference>
<feature type="compositionally biased region" description="Basic and acidic residues" evidence="11">
    <location>
        <begin position="23"/>
        <end position="33"/>
    </location>
</feature>
<dbReference type="Pfam" id="PF00528">
    <property type="entry name" value="BPD_transp_1"/>
    <property type="match status" value="1"/>
</dbReference>
<dbReference type="SUPFAM" id="SSF160964">
    <property type="entry name" value="MalF N-terminal region-like"/>
    <property type="match status" value="1"/>
</dbReference>
<evidence type="ECO:0000313" key="14">
    <source>
        <dbReference type="Proteomes" id="UP001332243"/>
    </source>
</evidence>
<dbReference type="InterPro" id="IPR000515">
    <property type="entry name" value="MetI-like"/>
</dbReference>
<feature type="transmembrane region" description="Helical" evidence="9">
    <location>
        <begin position="118"/>
        <end position="136"/>
    </location>
</feature>
<evidence type="ECO:0000256" key="5">
    <source>
        <dbReference type="ARBA" id="ARBA00022597"/>
    </source>
</evidence>
<evidence type="ECO:0000256" key="7">
    <source>
        <dbReference type="ARBA" id="ARBA00022989"/>
    </source>
</evidence>
<dbReference type="InterPro" id="IPR032550">
    <property type="entry name" value="TM_PBP2_N"/>
</dbReference>
<feature type="transmembrane region" description="Helical" evidence="9">
    <location>
        <begin position="424"/>
        <end position="449"/>
    </location>
</feature>
<evidence type="ECO:0000256" key="4">
    <source>
        <dbReference type="ARBA" id="ARBA00022475"/>
    </source>
</evidence>
<keyword evidence="7 9" id="KW-1133">Transmembrane helix</keyword>
<dbReference type="Proteomes" id="UP001332243">
    <property type="component" value="Unassembled WGS sequence"/>
</dbReference>
<dbReference type="Pfam" id="PF16296">
    <property type="entry name" value="TM_PBP2_N"/>
    <property type="match status" value="1"/>
</dbReference>
<dbReference type="PANTHER" id="PTHR47314:SF1">
    <property type="entry name" value="MALTOSE_MALTODEXTRIN TRANSPORT SYSTEM PERMEASE PROTEIN MALF"/>
    <property type="match status" value="1"/>
</dbReference>
<dbReference type="InterPro" id="IPR035906">
    <property type="entry name" value="MetI-like_sf"/>
</dbReference>
<dbReference type="Gene3D" id="1.20.58.370">
    <property type="entry name" value="MalF N-terminal region-like"/>
    <property type="match status" value="1"/>
</dbReference>
<evidence type="ECO:0000313" key="13">
    <source>
        <dbReference type="EMBL" id="MEE6259563.1"/>
    </source>
</evidence>
<dbReference type="RefSeq" id="WP_331214684.1">
    <property type="nucleotide sequence ID" value="NZ_JAZGQK010000011.1"/>
</dbReference>
<dbReference type="SUPFAM" id="SSF161098">
    <property type="entry name" value="MetI-like"/>
    <property type="match status" value="1"/>
</dbReference>
<evidence type="ECO:0000256" key="2">
    <source>
        <dbReference type="ARBA" id="ARBA00009047"/>
    </source>
</evidence>
<feature type="region of interest" description="Disordered" evidence="11">
    <location>
        <begin position="1"/>
        <end position="58"/>
    </location>
</feature>
<gene>
    <name evidence="13" type="ORF">V1633_13830</name>
</gene>
<organism evidence="13 14">
    <name type="scientific">Plantactinospora sonchi</name>
    <dbReference type="NCBI Taxonomy" id="1544735"/>
    <lineage>
        <taxon>Bacteria</taxon>
        <taxon>Bacillati</taxon>
        <taxon>Actinomycetota</taxon>
        <taxon>Actinomycetes</taxon>
        <taxon>Micromonosporales</taxon>
        <taxon>Micromonosporaceae</taxon>
        <taxon>Plantactinospora</taxon>
    </lineage>
</organism>
<evidence type="ECO:0000256" key="3">
    <source>
        <dbReference type="ARBA" id="ARBA00022448"/>
    </source>
</evidence>
<comment type="subcellular location">
    <subcellularLocation>
        <location evidence="1 9">Cell membrane</location>
        <topology evidence="1 9">Multi-pass membrane protein</topology>
    </subcellularLocation>
</comment>
<proteinExistence type="inferred from homology"/>
<feature type="transmembrane region" description="Helical" evidence="9">
    <location>
        <begin position="470"/>
        <end position="489"/>
    </location>
</feature>
<feature type="transmembrane region" description="Helical" evidence="9">
    <location>
        <begin position="90"/>
        <end position="109"/>
    </location>
</feature>
<comment type="caution">
    <text evidence="13">The sequence shown here is derived from an EMBL/GenBank/DDBJ whole genome shotgun (WGS) entry which is preliminary data.</text>
</comment>
<sequence length="568" mass="59891">MENREFSAGPAEPAPHHGAGPGHDTDGPGHDTDGTSAGRQPHGGPADRRPGRPAGASGTTVTGLVVKVVLLGLTIGIAAWAAFPLVDAEAWVGLAILVGTTAGLCYLYLTRRHIPAKYLVPGTLLLLAFQVLPVLYTASTAFTNFGDGHRGSKQDAIVAIQTASVTQVPGSTEYSLAVATTGDPATGPLVFLVTDPATGAVSAGDASGLRQLPTDEVTVAAGGRVTAADGYTLLTIGQAGARSEEITNFAVPTAGGAIRSSGLSRAYEGRALRAYDAGCDCVRDRESGKTWTADGELGAFVAADGERLAQGWKVDVGLQNLTRVVTDPDISGPFLRTLLWNLFFAVASAGGTFALGLLCALVLHSPRMRGRNLYRVLLILPYAMPSFAMLLVWRDMFNADFGLINNLFGWHVDWFGGTWSARSAVILVQLWLGFPYMFLVATGALQAIPAQLTEAASVDGASPWQSFRRITLPLLLVALSPLLIASFAFNFNNFNAIYLTTEGAPFPADNSTIGATDLLITYTYRLAFGGQGAQYGFAAAISIFIFALVAVISAVTFRRTRQQEEVYS</sequence>
<evidence type="ECO:0000256" key="1">
    <source>
        <dbReference type="ARBA" id="ARBA00004651"/>
    </source>
</evidence>
<feature type="transmembrane region" description="Helical" evidence="9">
    <location>
        <begin position="338"/>
        <end position="361"/>
    </location>
</feature>
<evidence type="ECO:0000256" key="8">
    <source>
        <dbReference type="ARBA" id="ARBA00023136"/>
    </source>
</evidence>
<evidence type="ECO:0000256" key="6">
    <source>
        <dbReference type="ARBA" id="ARBA00022692"/>
    </source>
</evidence>
<keyword evidence="6 9" id="KW-0812">Transmembrane</keyword>
<evidence type="ECO:0000259" key="12">
    <source>
        <dbReference type="PROSITE" id="PS50928"/>
    </source>
</evidence>
<keyword evidence="4 10" id="KW-1003">Cell membrane</keyword>
<dbReference type="Gene3D" id="3.10.650.10">
    <property type="entry name" value="MalF N-terminal region-like"/>
    <property type="match status" value="1"/>
</dbReference>
<name>A0ABU7RSR8_9ACTN</name>
<accession>A0ABU7RSR8</accession>
<evidence type="ECO:0000256" key="9">
    <source>
        <dbReference type="RuleBase" id="RU363032"/>
    </source>
</evidence>
<comment type="similarity">
    <text evidence="2 10">Belongs to the binding-protein-dependent transport system permease family. MalFG subfamily.</text>
</comment>
<dbReference type="PROSITE" id="PS50928">
    <property type="entry name" value="ABC_TM1"/>
    <property type="match status" value="1"/>
</dbReference>
<feature type="transmembrane region" description="Helical" evidence="9">
    <location>
        <begin position="64"/>
        <end position="84"/>
    </location>
</feature>
<feature type="transmembrane region" description="Helical" evidence="9">
    <location>
        <begin position="373"/>
        <end position="393"/>
    </location>
</feature>
<dbReference type="EMBL" id="JAZGQK010000011">
    <property type="protein sequence ID" value="MEE6259563.1"/>
    <property type="molecule type" value="Genomic_DNA"/>
</dbReference>
<dbReference type="Gene3D" id="1.10.3720.10">
    <property type="entry name" value="MetI-like"/>
    <property type="match status" value="1"/>
</dbReference>
<keyword evidence="5 10" id="KW-0762">Sugar transport</keyword>
<feature type="transmembrane region" description="Helical" evidence="9">
    <location>
        <begin position="535"/>
        <end position="557"/>
    </location>
</feature>
<evidence type="ECO:0000256" key="10">
    <source>
        <dbReference type="RuleBase" id="RU367050"/>
    </source>
</evidence>
<keyword evidence="8 9" id="KW-0472">Membrane</keyword>
<dbReference type="PANTHER" id="PTHR47314">
    <property type="entry name" value="MALTOSE/MALTODEXTRIN TRANSPORT SYSTEM PERMEASE PROTEIN MALF"/>
    <property type="match status" value="1"/>
</dbReference>
<keyword evidence="3 9" id="KW-0813">Transport</keyword>